<dbReference type="PATRIC" id="fig|1140003.3.peg.347"/>
<dbReference type="Pfam" id="PF06486">
    <property type="entry name" value="DUF1093"/>
    <property type="match status" value="1"/>
</dbReference>
<accession>S0L7M3</accession>
<dbReference type="EMBL" id="ASWO01000001">
    <property type="protein sequence ID" value="EOT87292.1"/>
    <property type="molecule type" value="Genomic_DNA"/>
</dbReference>
<dbReference type="Gene3D" id="2.40.50.480">
    <property type="match status" value="1"/>
</dbReference>
<dbReference type="eggNOG" id="COG5294">
    <property type="taxonomic scope" value="Bacteria"/>
</dbReference>
<dbReference type="AlphaFoldDB" id="S0L7M3"/>
<dbReference type="SUPFAM" id="SSF159121">
    <property type="entry name" value="BC4932-like"/>
    <property type="match status" value="1"/>
</dbReference>
<name>S0L7M3_9ENTE</name>
<evidence type="ECO:0000313" key="1">
    <source>
        <dbReference type="EMBL" id="EOT87292.1"/>
    </source>
</evidence>
<sequence>MKTIKKWVITLLASVAFLSVGLVGLKYVTADKTGEWVNIVDQLNPFVTKSESYVKTTKPVAVNGYGTAAYHQEAVFENGKTRPIEFSGLSVLKVDHYLKLIHKGAHVITYEEVAEQEVPRAALEKLKKY</sequence>
<evidence type="ECO:0008006" key="3">
    <source>
        <dbReference type="Google" id="ProtNLM"/>
    </source>
</evidence>
<comment type="caution">
    <text evidence="1">The sequence shown here is derived from an EMBL/GenBank/DDBJ whole genome shotgun (WGS) entry which is preliminary data.</text>
</comment>
<gene>
    <name evidence="1" type="ORF">I573_00348</name>
</gene>
<organism evidence="1 2">
    <name type="scientific">Enterococcus sulfureus ATCC 49903</name>
    <dbReference type="NCBI Taxonomy" id="1140003"/>
    <lineage>
        <taxon>Bacteria</taxon>
        <taxon>Bacillati</taxon>
        <taxon>Bacillota</taxon>
        <taxon>Bacilli</taxon>
        <taxon>Lactobacillales</taxon>
        <taxon>Enterococcaceae</taxon>
        <taxon>Enterococcus</taxon>
    </lineage>
</organism>
<dbReference type="NCBIfam" id="TIGR01655">
    <property type="entry name" value="yxeA_fam"/>
    <property type="match status" value="1"/>
</dbReference>
<dbReference type="InterPro" id="IPR006542">
    <property type="entry name" value="DUF1093"/>
</dbReference>
<protein>
    <recommendedName>
        <fullName evidence="3">YxeA family protein</fullName>
    </recommendedName>
</protein>
<dbReference type="RefSeq" id="WP_016184844.1">
    <property type="nucleotide sequence ID" value="NZ_ASWO01000001.1"/>
</dbReference>
<keyword evidence="2" id="KW-1185">Reference proteome</keyword>
<reference evidence="1 2" key="1">
    <citation type="submission" date="2013-03" db="EMBL/GenBank/DDBJ databases">
        <title>The Genome Sequence of Enterococcus sulfureus ATCC_49903 (PacBio/Illumina hybrid assembly).</title>
        <authorList>
            <consortium name="The Broad Institute Genomics Platform"/>
            <consortium name="The Broad Institute Genome Sequencing Center for Infectious Disease"/>
            <person name="Earl A."/>
            <person name="Russ C."/>
            <person name="Gilmore M."/>
            <person name="Surin D."/>
            <person name="Walker B."/>
            <person name="Young S."/>
            <person name="Zeng Q."/>
            <person name="Gargeya S."/>
            <person name="Fitzgerald M."/>
            <person name="Haas B."/>
            <person name="Abouelleil A."/>
            <person name="Allen A.W."/>
            <person name="Alvarado L."/>
            <person name="Arachchi H.M."/>
            <person name="Berlin A.M."/>
            <person name="Chapman S.B."/>
            <person name="Gainer-Dewar J."/>
            <person name="Goldberg J."/>
            <person name="Griggs A."/>
            <person name="Gujja S."/>
            <person name="Hansen M."/>
            <person name="Howarth C."/>
            <person name="Imamovic A."/>
            <person name="Ireland A."/>
            <person name="Larimer J."/>
            <person name="McCowan C."/>
            <person name="Murphy C."/>
            <person name="Pearson M."/>
            <person name="Poon T.W."/>
            <person name="Priest M."/>
            <person name="Roberts A."/>
            <person name="Saif S."/>
            <person name="Shea T."/>
            <person name="Sisk P."/>
            <person name="Sykes S."/>
            <person name="Wortman J."/>
            <person name="Nusbaum C."/>
            <person name="Birren B."/>
        </authorList>
    </citation>
    <scope>NUCLEOTIDE SEQUENCE [LARGE SCALE GENOMIC DNA]</scope>
    <source>
        <strain evidence="1 2">ATCC 49903</strain>
    </source>
</reference>
<dbReference type="PANTHER" id="PTHR36433">
    <property type="entry name" value="HYPOTHETICAL CYTOSOLIC PROTEIN"/>
    <property type="match status" value="1"/>
</dbReference>
<dbReference type="PANTHER" id="PTHR36433:SF2">
    <property type="entry name" value="YXEA FAMILY PROTEIN"/>
    <property type="match status" value="1"/>
</dbReference>
<proteinExistence type="predicted"/>
<evidence type="ECO:0000313" key="2">
    <source>
        <dbReference type="Proteomes" id="UP000015961"/>
    </source>
</evidence>
<dbReference type="STRING" id="1140003.OMY_00353"/>
<dbReference type="Proteomes" id="UP000015961">
    <property type="component" value="Unassembled WGS sequence"/>
</dbReference>
<dbReference type="OrthoDB" id="2199916at2"/>
<dbReference type="InterPro" id="IPR036166">
    <property type="entry name" value="YxeA-like_sf"/>
</dbReference>